<evidence type="ECO:0000313" key="4">
    <source>
        <dbReference type="Proteomes" id="UP000006671"/>
    </source>
</evidence>
<dbReference type="EMBL" id="GG738870">
    <property type="protein sequence ID" value="EFC44134.1"/>
    <property type="molecule type" value="Genomic_DNA"/>
</dbReference>
<dbReference type="PANTHER" id="PTHR24070">
    <property type="entry name" value="RAS, DI-RAS, AND RHEB FAMILY MEMBERS OF SMALL GTPASE SUPERFAMILY"/>
    <property type="match status" value="1"/>
</dbReference>
<dbReference type="InterPro" id="IPR005225">
    <property type="entry name" value="Small_GTP-bd"/>
</dbReference>
<dbReference type="SUPFAM" id="SSF52540">
    <property type="entry name" value="P-loop containing nucleoside triphosphate hydrolases"/>
    <property type="match status" value="1"/>
</dbReference>
<dbReference type="AlphaFoldDB" id="D2VGW5"/>
<dbReference type="SMART" id="SM00174">
    <property type="entry name" value="RHO"/>
    <property type="match status" value="1"/>
</dbReference>
<evidence type="ECO:0000256" key="2">
    <source>
        <dbReference type="ARBA" id="ARBA00023134"/>
    </source>
</evidence>
<dbReference type="Proteomes" id="UP000006671">
    <property type="component" value="Unassembled WGS sequence"/>
</dbReference>
<dbReference type="GeneID" id="8848054"/>
<dbReference type="NCBIfam" id="TIGR00231">
    <property type="entry name" value="small_GTP"/>
    <property type="match status" value="1"/>
</dbReference>
<dbReference type="InterPro" id="IPR027417">
    <property type="entry name" value="P-loop_NTPase"/>
</dbReference>
<dbReference type="SMART" id="SM00175">
    <property type="entry name" value="RAB"/>
    <property type="match status" value="1"/>
</dbReference>
<dbReference type="InterPro" id="IPR001806">
    <property type="entry name" value="Small_GTPase"/>
</dbReference>
<dbReference type="GO" id="GO:0005525">
    <property type="term" value="F:GTP binding"/>
    <property type="evidence" value="ECO:0007669"/>
    <property type="project" value="UniProtKB-KW"/>
</dbReference>
<keyword evidence="1" id="KW-0547">Nucleotide-binding</keyword>
<dbReference type="STRING" id="5762.D2VGW5"/>
<name>D2VGW5_NAEGR</name>
<accession>D2VGW5</accession>
<organism evidence="4">
    <name type="scientific">Naegleria gruberi</name>
    <name type="common">Amoeba</name>
    <dbReference type="NCBI Taxonomy" id="5762"/>
    <lineage>
        <taxon>Eukaryota</taxon>
        <taxon>Discoba</taxon>
        <taxon>Heterolobosea</taxon>
        <taxon>Tetramitia</taxon>
        <taxon>Eutetramitia</taxon>
        <taxon>Vahlkampfiidae</taxon>
        <taxon>Naegleria</taxon>
    </lineage>
</organism>
<evidence type="ECO:0000313" key="3">
    <source>
        <dbReference type="EMBL" id="EFC44134.1"/>
    </source>
</evidence>
<dbReference type="PROSITE" id="PS51421">
    <property type="entry name" value="RAS"/>
    <property type="match status" value="1"/>
</dbReference>
<dbReference type="Gene3D" id="3.40.50.300">
    <property type="entry name" value="P-loop containing nucleotide triphosphate hydrolases"/>
    <property type="match status" value="1"/>
</dbReference>
<protein>
    <submittedName>
        <fullName evidence="3">Ras family small GTPase</fullName>
    </submittedName>
</protein>
<dbReference type="PROSITE" id="PS51419">
    <property type="entry name" value="RAB"/>
    <property type="match status" value="1"/>
</dbReference>
<keyword evidence="2" id="KW-0342">GTP-binding</keyword>
<dbReference type="InterPro" id="IPR020849">
    <property type="entry name" value="Small_GTPase_Ras-type"/>
</dbReference>
<dbReference type="OrthoDB" id="5976022at2759"/>
<dbReference type="GO" id="GO:0007165">
    <property type="term" value="P:signal transduction"/>
    <property type="evidence" value="ECO:0007669"/>
    <property type="project" value="InterPro"/>
</dbReference>
<dbReference type="RefSeq" id="XP_002676878.1">
    <property type="nucleotide sequence ID" value="XM_002676832.1"/>
</dbReference>
<dbReference type="Pfam" id="PF00071">
    <property type="entry name" value="Ras"/>
    <property type="match status" value="1"/>
</dbReference>
<sequence>MSSSNRKQAEYKIAVVGGGGVGKSSLTIQFVQHYYQAQYDPTIEDSYQKQIKVDDKVVQLEITDTAGQDEFIALRDTYMRRNDGFVLVFDVTMKQSLEELINFVEGIKRVKEDNMLYTSVPFVIVANKCDLADQRIITKKEALQYIVEELQLPSDTPYFETKSVKYLTPFKYFEGFPSYLYFE</sequence>
<dbReference type="PRINTS" id="PR00449">
    <property type="entry name" value="RASTRNSFRMNG"/>
</dbReference>
<dbReference type="InParanoid" id="D2VGW5"/>
<dbReference type="GO" id="GO:0016020">
    <property type="term" value="C:membrane"/>
    <property type="evidence" value="ECO:0007669"/>
    <property type="project" value="InterPro"/>
</dbReference>
<dbReference type="SMART" id="SM00173">
    <property type="entry name" value="RAS"/>
    <property type="match status" value="1"/>
</dbReference>
<reference evidence="3 4" key="1">
    <citation type="journal article" date="2010" name="Cell">
        <title>The genome of Naegleria gruberi illuminates early eukaryotic versatility.</title>
        <authorList>
            <person name="Fritz-Laylin L.K."/>
            <person name="Prochnik S.E."/>
            <person name="Ginger M.L."/>
            <person name="Dacks J.B."/>
            <person name="Carpenter M.L."/>
            <person name="Field M.C."/>
            <person name="Kuo A."/>
            <person name="Paredez A."/>
            <person name="Chapman J."/>
            <person name="Pham J."/>
            <person name="Shu S."/>
            <person name="Neupane R."/>
            <person name="Cipriano M."/>
            <person name="Mancuso J."/>
            <person name="Tu H."/>
            <person name="Salamov A."/>
            <person name="Lindquist E."/>
            <person name="Shapiro H."/>
            <person name="Lucas S."/>
            <person name="Grigoriev I.V."/>
            <person name="Cande W.Z."/>
            <person name="Fulton C."/>
            <person name="Rokhsar D.S."/>
            <person name="Dawson S.C."/>
        </authorList>
    </citation>
    <scope>NUCLEOTIDE SEQUENCE [LARGE SCALE GENOMIC DNA]</scope>
    <source>
        <strain evidence="3 4">NEG-M</strain>
    </source>
</reference>
<dbReference type="eggNOG" id="KOG0395">
    <property type="taxonomic scope" value="Eukaryota"/>
</dbReference>
<gene>
    <name evidence="3" type="ORF">NAEGRDRAFT_68120</name>
</gene>
<dbReference type="GO" id="GO:0003924">
    <property type="term" value="F:GTPase activity"/>
    <property type="evidence" value="ECO:0007669"/>
    <property type="project" value="InterPro"/>
</dbReference>
<dbReference type="VEuPathDB" id="AmoebaDB:NAEGRDRAFT_68120"/>
<dbReference type="PROSITE" id="PS51420">
    <property type="entry name" value="RHO"/>
    <property type="match status" value="1"/>
</dbReference>
<proteinExistence type="predicted"/>
<dbReference type="FunFam" id="3.40.50.300:FF:001447">
    <property type="entry name" value="Ras-related protein Rab-1B"/>
    <property type="match status" value="1"/>
</dbReference>
<dbReference type="KEGG" id="ngr:NAEGRDRAFT_68120"/>
<evidence type="ECO:0000256" key="1">
    <source>
        <dbReference type="ARBA" id="ARBA00022741"/>
    </source>
</evidence>
<keyword evidence="4" id="KW-1185">Reference proteome</keyword>